<feature type="region of interest" description="Disordered" evidence="1">
    <location>
        <begin position="1"/>
        <end position="108"/>
    </location>
</feature>
<comment type="caution">
    <text evidence="2">The sequence shown here is derived from an EMBL/GenBank/DDBJ whole genome shotgun (WGS) entry which is preliminary data.</text>
</comment>
<evidence type="ECO:0008006" key="4">
    <source>
        <dbReference type="Google" id="ProtNLM"/>
    </source>
</evidence>
<dbReference type="PANTHER" id="PTHR28265">
    <property type="entry name" value="MAINTENANCE OF TELOMERE CAPPING PROTEIN 1"/>
    <property type="match status" value="1"/>
</dbReference>
<organism evidence="2 3">
    <name type="scientific">Ogataea polymorpha</name>
    <dbReference type="NCBI Taxonomy" id="460523"/>
    <lineage>
        <taxon>Eukaryota</taxon>
        <taxon>Fungi</taxon>
        <taxon>Dikarya</taxon>
        <taxon>Ascomycota</taxon>
        <taxon>Saccharomycotina</taxon>
        <taxon>Pichiomycetes</taxon>
        <taxon>Pichiales</taxon>
        <taxon>Pichiaceae</taxon>
        <taxon>Ogataea</taxon>
    </lineage>
</organism>
<name>A0A9P8T0R5_9ASCO</name>
<accession>A0A9P8T0R5</accession>
<feature type="compositionally biased region" description="Basic and acidic residues" evidence="1">
    <location>
        <begin position="58"/>
        <end position="79"/>
    </location>
</feature>
<keyword evidence="3" id="KW-1185">Reference proteome</keyword>
<gene>
    <name evidence="2" type="ORF">OGATHE_005223</name>
</gene>
<dbReference type="Proteomes" id="UP000788993">
    <property type="component" value="Unassembled WGS sequence"/>
</dbReference>
<protein>
    <recommendedName>
        <fullName evidence="4">Maintenance of telomere capping protein 1</fullName>
    </recommendedName>
</protein>
<reference evidence="2" key="2">
    <citation type="submission" date="2021-01" db="EMBL/GenBank/DDBJ databases">
        <authorList>
            <person name="Schikora-Tamarit M.A."/>
        </authorList>
    </citation>
    <scope>NUCLEOTIDE SEQUENCE</scope>
    <source>
        <strain evidence="2">NCAIM Y.01608</strain>
    </source>
</reference>
<evidence type="ECO:0000256" key="1">
    <source>
        <dbReference type="SAM" id="MobiDB-lite"/>
    </source>
</evidence>
<evidence type="ECO:0000313" key="2">
    <source>
        <dbReference type="EMBL" id="KAH3660891.1"/>
    </source>
</evidence>
<sequence>MSNHQTEEEVFEFLNSLPENNGQPNKESEKTDEDILEFLNELEAKEKSKTPKTKQEHKKTETVLDYVEETKPDEIAEKKPQKKPVQLKETTEQVPTEHAPTEEVSDPITSFSSWWSKEGSAKVTSQFSSLWGTAESAINYAREQKLEDNLKKAFQDIGITGVLEGDRELTDDEKQKLLKLPDTKQALNSFNKGFNLLSSQLSSALEKIQLDIDANKDEILDIKLVHDLKNYKGLPKYVKSNFETVMRAQVDGDIQVRIAESGILSSSAETSDQSKSLGLFAGKLSDGEKLIHANIESVIKANASKEDTEATKTRKSDIYIGLLAISISKEDSPAEESEIVTIDEYQPSSFSFTSILVDQTHDITIVNRSQPFPLKWCNWLDGKYVEGEASEEVDPSEWVADWINRGLDMMFGVLAQTYIIKRMGY</sequence>
<evidence type="ECO:0000313" key="3">
    <source>
        <dbReference type="Proteomes" id="UP000788993"/>
    </source>
</evidence>
<dbReference type="InterPro" id="IPR018814">
    <property type="entry name" value="DUF5427"/>
</dbReference>
<dbReference type="AlphaFoldDB" id="A0A9P8T0R5"/>
<proteinExistence type="predicted"/>
<dbReference type="EMBL" id="JAEUBD010001468">
    <property type="protein sequence ID" value="KAH3660891.1"/>
    <property type="molecule type" value="Genomic_DNA"/>
</dbReference>
<dbReference type="PANTHER" id="PTHR28265:SF1">
    <property type="entry name" value="MAINTENANCE OF TELOMERE CAPPING PROTEIN 1"/>
    <property type="match status" value="1"/>
</dbReference>
<dbReference type="Pfam" id="PF10310">
    <property type="entry name" value="DUF5427"/>
    <property type="match status" value="1"/>
</dbReference>
<reference evidence="2" key="1">
    <citation type="journal article" date="2021" name="Open Biol.">
        <title>Shared evolutionary footprints suggest mitochondrial oxidative damage underlies multiple complex I losses in fungi.</title>
        <authorList>
            <person name="Schikora-Tamarit M.A."/>
            <person name="Marcet-Houben M."/>
            <person name="Nosek J."/>
            <person name="Gabaldon T."/>
        </authorList>
    </citation>
    <scope>NUCLEOTIDE SEQUENCE</scope>
    <source>
        <strain evidence="2">NCAIM Y.01608</strain>
    </source>
</reference>
<dbReference type="OrthoDB" id="5594977at2759"/>